<evidence type="ECO:0000313" key="2">
    <source>
        <dbReference type="EMBL" id="KIM59623.1"/>
    </source>
</evidence>
<dbReference type="HOGENOM" id="CLU_2334887_0_0_1"/>
<proteinExistence type="predicted"/>
<feature type="region of interest" description="Disordered" evidence="1">
    <location>
        <begin position="73"/>
        <end position="98"/>
    </location>
</feature>
<keyword evidence="3" id="KW-1185">Reference proteome</keyword>
<evidence type="ECO:0000256" key="1">
    <source>
        <dbReference type="SAM" id="MobiDB-lite"/>
    </source>
</evidence>
<gene>
    <name evidence="2" type="ORF">SCLCIDRAFT_986051</name>
</gene>
<dbReference type="AlphaFoldDB" id="A0A0C2ZCX3"/>
<evidence type="ECO:0000313" key="3">
    <source>
        <dbReference type="Proteomes" id="UP000053989"/>
    </source>
</evidence>
<accession>A0A0C2ZCX3</accession>
<name>A0A0C2ZCX3_9AGAM</name>
<dbReference type="EMBL" id="KN822071">
    <property type="protein sequence ID" value="KIM59623.1"/>
    <property type="molecule type" value="Genomic_DNA"/>
</dbReference>
<dbReference type="Proteomes" id="UP000053989">
    <property type="component" value="Unassembled WGS sequence"/>
</dbReference>
<reference evidence="3" key="2">
    <citation type="submission" date="2015-01" db="EMBL/GenBank/DDBJ databases">
        <title>Evolutionary Origins and Diversification of the Mycorrhizal Mutualists.</title>
        <authorList>
            <consortium name="DOE Joint Genome Institute"/>
            <consortium name="Mycorrhizal Genomics Consortium"/>
            <person name="Kohler A."/>
            <person name="Kuo A."/>
            <person name="Nagy L.G."/>
            <person name="Floudas D."/>
            <person name="Copeland A."/>
            <person name="Barry K.W."/>
            <person name="Cichocki N."/>
            <person name="Veneault-Fourrey C."/>
            <person name="LaButti K."/>
            <person name="Lindquist E.A."/>
            <person name="Lipzen A."/>
            <person name="Lundell T."/>
            <person name="Morin E."/>
            <person name="Murat C."/>
            <person name="Riley R."/>
            <person name="Ohm R."/>
            <person name="Sun H."/>
            <person name="Tunlid A."/>
            <person name="Henrissat B."/>
            <person name="Grigoriev I.V."/>
            <person name="Hibbett D.S."/>
            <person name="Martin F."/>
        </authorList>
    </citation>
    <scope>NUCLEOTIDE SEQUENCE [LARGE SCALE GENOMIC DNA]</scope>
    <source>
        <strain evidence="3">Foug A</strain>
    </source>
</reference>
<feature type="compositionally biased region" description="Low complexity" evidence="1">
    <location>
        <begin position="87"/>
        <end position="98"/>
    </location>
</feature>
<dbReference type="InParanoid" id="A0A0C2ZCX3"/>
<protein>
    <submittedName>
        <fullName evidence="2">Uncharacterized protein</fullName>
    </submittedName>
</protein>
<feature type="compositionally biased region" description="Basic and acidic residues" evidence="1">
    <location>
        <begin position="73"/>
        <end position="82"/>
    </location>
</feature>
<reference evidence="2 3" key="1">
    <citation type="submission" date="2014-04" db="EMBL/GenBank/DDBJ databases">
        <authorList>
            <consortium name="DOE Joint Genome Institute"/>
            <person name="Kuo A."/>
            <person name="Kohler A."/>
            <person name="Nagy L.G."/>
            <person name="Floudas D."/>
            <person name="Copeland A."/>
            <person name="Barry K.W."/>
            <person name="Cichocki N."/>
            <person name="Veneault-Fourrey C."/>
            <person name="LaButti K."/>
            <person name="Lindquist E.A."/>
            <person name="Lipzen A."/>
            <person name="Lundell T."/>
            <person name="Morin E."/>
            <person name="Murat C."/>
            <person name="Sun H."/>
            <person name="Tunlid A."/>
            <person name="Henrissat B."/>
            <person name="Grigoriev I.V."/>
            <person name="Hibbett D.S."/>
            <person name="Martin F."/>
            <person name="Nordberg H.P."/>
            <person name="Cantor M.N."/>
            <person name="Hua S.X."/>
        </authorList>
    </citation>
    <scope>NUCLEOTIDE SEQUENCE [LARGE SCALE GENOMIC DNA]</scope>
    <source>
        <strain evidence="2 3">Foug A</strain>
    </source>
</reference>
<organism evidence="2 3">
    <name type="scientific">Scleroderma citrinum Foug A</name>
    <dbReference type="NCBI Taxonomy" id="1036808"/>
    <lineage>
        <taxon>Eukaryota</taxon>
        <taxon>Fungi</taxon>
        <taxon>Dikarya</taxon>
        <taxon>Basidiomycota</taxon>
        <taxon>Agaricomycotina</taxon>
        <taxon>Agaricomycetes</taxon>
        <taxon>Agaricomycetidae</taxon>
        <taxon>Boletales</taxon>
        <taxon>Sclerodermatineae</taxon>
        <taxon>Sclerodermataceae</taxon>
        <taxon>Scleroderma</taxon>
    </lineage>
</organism>
<sequence length="98" mass="11136">MHNNHPRTPCRLDGWLLPHIIDLQRGTGHQHHHRTDLIDDAMTTTTTISAMTSRPTINEDDAYVWPCCRGTSDDHLHPAEARRRPRPLTATLTPLSTL</sequence>